<feature type="non-terminal residue" evidence="1">
    <location>
        <position position="125"/>
    </location>
</feature>
<accession>A0AAD8ECV4</accession>
<reference evidence="1" key="1">
    <citation type="journal article" date="2023" name="IScience">
        <title>Live-bearing cockroach genome reveals convergent evolutionary mechanisms linked to viviparity in insects and beyond.</title>
        <authorList>
            <person name="Fouks B."/>
            <person name="Harrison M.C."/>
            <person name="Mikhailova A.A."/>
            <person name="Marchal E."/>
            <person name="English S."/>
            <person name="Carruthers M."/>
            <person name="Jennings E.C."/>
            <person name="Chiamaka E.L."/>
            <person name="Frigard R.A."/>
            <person name="Pippel M."/>
            <person name="Attardo G.M."/>
            <person name="Benoit J.B."/>
            <person name="Bornberg-Bauer E."/>
            <person name="Tobe S.S."/>
        </authorList>
    </citation>
    <scope>NUCLEOTIDE SEQUENCE</scope>
    <source>
        <strain evidence="1">Stay&amp;Tobe</strain>
    </source>
</reference>
<sequence length="125" mass="14772">SHMTYPFGDTAYRTLFRCPQSTIYRGNDAFTKKKYTQTVRENDAILFVTLSENLLKILHWKDISIDFCMFEYGAYDVPLDDYNQLSMLSQSIEIRVIMEVADSLIIQAVHRRMIDKLNNNFKFRL</sequence>
<dbReference type="AlphaFoldDB" id="A0AAD8ECV4"/>
<keyword evidence="2" id="KW-1185">Reference proteome</keyword>
<organism evidence="1 2">
    <name type="scientific">Diploptera punctata</name>
    <name type="common">Pacific beetle cockroach</name>
    <dbReference type="NCBI Taxonomy" id="6984"/>
    <lineage>
        <taxon>Eukaryota</taxon>
        <taxon>Metazoa</taxon>
        <taxon>Ecdysozoa</taxon>
        <taxon>Arthropoda</taxon>
        <taxon>Hexapoda</taxon>
        <taxon>Insecta</taxon>
        <taxon>Pterygota</taxon>
        <taxon>Neoptera</taxon>
        <taxon>Polyneoptera</taxon>
        <taxon>Dictyoptera</taxon>
        <taxon>Blattodea</taxon>
        <taxon>Blaberoidea</taxon>
        <taxon>Blaberidae</taxon>
        <taxon>Diplopterinae</taxon>
        <taxon>Diploptera</taxon>
    </lineage>
</organism>
<evidence type="ECO:0000313" key="2">
    <source>
        <dbReference type="Proteomes" id="UP001233999"/>
    </source>
</evidence>
<dbReference type="Proteomes" id="UP001233999">
    <property type="component" value="Unassembled WGS sequence"/>
</dbReference>
<dbReference type="EMBL" id="JASPKZ010007295">
    <property type="protein sequence ID" value="KAJ9585164.1"/>
    <property type="molecule type" value="Genomic_DNA"/>
</dbReference>
<proteinExistence type="predicted"/>
<evidence type="ECO:0000313" key="1">
    <source>
        <dbReference type="EMBL" id="KAJ9585164.1"/>
    </source>
</evidence>
<name>A0AAD8ECV4_DIPPU</name>
<comment type="caution">
    <text evidence="1">The sequence shown here is derived from an EMBL/GenBank/DDBJ whole genome shotgun (WGS) entry which is preliminary data.</text>
</comment>
<reference evidence="1" key="2">
    <citation type="submission" date="2023-05" db="EMBL/GenBank/DDBJ databases">
        <authorList>
            <person name="Fouks B."/>
        </authorList>
    </citation>
    <scope>NUCLEOTIDE SEQUENCE</scope>
    <source>
        <strain evidence="1">Stay&amp;Tobe</strain>
        <tissue evidence="1">Testes</tissue>
    </source>
</reference>
<gene>
    <name evidence="1" type="ORF">L9F63_003055</name>
</gene>
<protein>
    <submittedName>
        <fullName evidence="1">Uncharacterized protein</fullName>
    </submittedName>
</protein>
<feature type="non-terminal residue" evidence="1">
    <location>
        <position position="1"/>
    </location>
</feature>